<protein>
    <submittedName>
        <fullName evidence="2">Uncharacterized protein</fullName>
    </submittedName>
</protein>
<organism evidence="2 3">
    <name type="scientific">Micromonospora narathiwatensis</name>
    <dbReference type="NCBI Taxonomy" id="299146"/>
    <lineage>
        <taxon>Bacteria</taxon>
        <taxon>Bacillati</taxon>
        <taxon>Actinomycetota</taxon>
        <taxon>Actinomycetes</taxon>
        <taxon>Micromonosporales</taxon>
        <taxon>Micromonosporaceae</taxon>
        <taxon>Micromonospora</taxon>
    </lineage>
</organism>
<keyword evidence="1" id="KW-0812">Transmembrane</keyword>
<evidence type="ECO:0000256" key="1">
    <source>
        <dbReference type="SAM" id="Phobius"/>
    </source>
</evidence>
<keyword evidence="1" id="KW-0472">Membrane</keyword>
<evidence type="ECO:0000313" key="3">
    <source>
        <dbReference type="Proteomes" id="UP000198765"/>
    </source>
</evidence>
<keyword evidence="1" id="KW-1133">Transmembrane helix</keyword>
<reference evidence="2 3" key="1">
    <citation type="submission" date="2016-06" db="EMBL/GenBank/DDBJ databases">
        <authorList>
            <person name="Kjaerup R.B."/>
            <person name="Dalgaard T.S."/>
            <person name="Juul-Madsen H.R."/>
        </authorList>
    </citation>
    <scope>NUCLEOTIDE SEQUENCE [LARGE SCALE GENOMIC DNA]</scope>
    <source>
        <strain evidence="2 3">DSM 45248</strain>
    </source>
</reference>
<feature type="transmembrane region" description="Helical" evidence="1">
    <location>
        <begin position="208"/>
        <end position="229"/>
    </location>
</feature>
<dbReference type="Proteomes" id="UP000198765">
    <property type="component" value="Chromosome I"/>
</dbReference>
<feature type="transmembrane region" description="Helical" evidence="1">
    <location>
        <begin position="147"/>
        <end position="166"/>
    </location>
</feature>
<accession>A0A1A8ZYA0</accession>
<dbReference type="EMBL" id="LT594324">
    <property type="protein sequence ID" value="SBT48859.1"/>
    <property type="molecule type" value="Genomic_DNA"/>
</dbReference>
<gene>
    <name evidence="2" type="ORF">GA0070621_3287</name>
</gene>
<feature type="transmembrane region" description="Helical" evidence="1">
    <location>
        <begin position="298"/>
        <end position="318"/>
    </location>
</feature>
<evidence type="ECO:0000313" key="2">
    <source>
        <dbReference type="EMBL" id="SBT48859.1"/>
    </source>
</evidence>
<sequence>MVTRWLAGFLLLRSAVRRWPAELRDELSREWHAELHVLAERGERWRMLRFAASLAASRPGTPVVDRARFDARSRRTVATLLLAPLACLVTLAVAVVASSVLVGPVGHAGNLNVPQAPVVSALTAGLAVWLARRIGRGAARGALRGRLRAALGVVLPVALTAVSAEYALNETTDDLARVAPGLVVWLTGLALVLWGAGSLAGRGRVRVAWCLGVLGVLVAADAAVVLTVVNHIPAGPPTVIDGVAQGDTVDRISAPLWLFACWTDWSFGLPRPTGEELFLIGDLVDLQPFLYLACTPYALAYVIGAAGPAGVAAVAPVASTT</sequence>
<proteinExistence type="predicted"/>
<name>A0A1A8ZYA0_9ACTN</name>
<dbReference type="PATRIC" id="fig|299146.4.peg.3412"/>
<keyword evidence="3" id="KW-1185">Reference proteome</keyword>
<feature type="transmembrane region" description="Helical" evidence="1">
    <location>
        <begin position="76"/>
        <end position="102"/>
    </location>
</feature>
<feature type="transmembrane region" description="Helical" evidence="1">
    <location>
        <begin position="114"/>
        <end position="135"/>
    </location>
</feature>
<feature type="transmembrane region" description="Helical" evidence="1">
    <location>
        <begin position="178"/>
        <end position="196"/>
    </location>
</feature>
<dbReference type="RefSeq" id="WP_167666968.1">
    <property type="nucleotide sequence ID" value="NZ_LT594324.1"/>
</dbReference>
<dbReference type="AlphaFoldDB" id="A0A1A8ZYA0"/>